<evidence type="ECO:0000313" key="2">
    <source>
        <dbReference type="EMBL" id="OCT77038.1"/>
    </source>
</evidence>
<sequence length="168" mass="18286">MTSERPEIAAPSPVQSHITGPSPEQSPIASDTCPELSHSPHCSHLGPKVVIHCSSVTHHLHHPKTFIHFCPAPEQSHIIDPTPEQSYISGPAHEQQFAGPPLNSQKLLVQPQIIYTLLVVAQSHHTSWSCPRAAAHYSSSSSKTPKIKLQNSTPVYQLLVQLQGTAEL</sequence>
<evidence type="ECO:0000256" key="1">
    <source>
        <dbReference type="SAM" id="MobiDB-lite"/>
    </source>
</evidence>
<feature type="compositionally biased region" description="Polar residues" evidence="1">
    <location>
        <begin position="13"/>
        <end position="29"/>
    </location>
</feature>
<feature type="region of interest" description="Disordered" evidence="1">
    <location>
        <begin position="1"/>
        <end position="37"/>
    </location>
</feature>
<gene>
    <name evidence="2" type="ORF">XELAEV_18032241mg</name>
</gene>
<proteinExistence type="predicted"/>
<organism evidence="2 3">
    <name type="scientific">Xenopus laevis</name>
    <name type="common">African clawed frog</name>
    <dbReference type="NCBI Taxonomy" id="8355"/>
    <lineage>
        <taxon>Eukaryota</taxon>
        <taxon>Metazoa</taxon>
        <taxon>Chordata</taxon>
        <taxon>Craniata</taxon>
        <taxon>Vertebrata</taxon>
        <taxon>Euteleostomi</taxon>
        <taxon>Amphibia</taxon>
        <taxon>Batrachia</taxon>
        <taxon>Anura</taxon>
        <taxon>Pipoidea</taxon>
        <taxon>Pipidae</taxon>
        <taxon>Xenopodinae</taxon>
        <taxon>Xenopus</taxon>
        <taxon>Xenopus</taxon>
    </lineage>
</organism>
<dbReference type="EMBL" id="CM004476">
    <property type="protein sequence ID" value="OCT77038.1"/>
    <property type="molecule type" value="Genomic_DNA"/>
</dbReference>
<dbReference type="Proteomes" id="UP000694892">
    <property type="component" value="Chromosome 6L"/>
</dbReference>
<accession>A0A974CPS8</accession>
<reference evidence="3" key="1">
    <citation type="journal article" date="2016" name="Nature">
        <title>Genome evolution in the allotetraploid frog Xenopus laevis.</title>
        <authorList>
            <person name="Session A.M."/>
            <person name="Uno Y."/>
            <person name="Kwon T."/>
            <person name="Chapman J.A."/>
            <person name="Toyoda A."/>
            <person name="Takahashi S."/>
            <person name="Fukui A."/>
            <person name="Hikosaka A."/>
            <person name="Suzuki A."/>
            <person name="Kondo M."/>
            <person name="van Heeringen S.J."/>
            <person name="Quigley I."/>
            <person name="Heinz S."/>
            <person name="Ogino H."/>
            <person name="Ochi H."/>
            <person name="Hellsten U."/>
            <person name="Lyons J.B."/>
            <person name="Simakov O."/>
            <person name="Putnam N."/>
            <person name="Stites J."/>
            <person name="Kuroki Y."/>
            <person name="Tanaka T."/>
            <person name="Michiue T."/>
            <person name="Watanabe M."/>
            <person name="Bogdanovic O."/>
            <person name="Lister R."/>
            <person name="Georgiou G."/>
            <person name="Paranjpe S.S."/>
            <person name="van Kruijsbergen I."/>
            <person name="Shu S."/>
            <person name="Carlson J."/>
            <person name="Kinoshita T."/>
            <person name="Ohta Y."/>
            <person name="Mawaribuchi S."/>
            <person name="Jenkins J."/>
            <person name="Grimwood J."/>
            <person name="Schmutz J."/>
            <person name="Mitros T."/>
            <person name="Mozaffari S.V."/>
            <person name="Suzuki Y."/>
            <person name="Haramoto Y."/>
            <person name="Yamamoto T.S."/>
            <person name="Takagi C."/>
            <person name="Heald R."/>
            <person name="Miller K."/>
            <person name="Haudenschild C."/>
            <person name="Kitzman J."/>
            <person name="Nakayama T."/>
            <person name="Izutsu Y."/>
            <person name="Robert J."/>
            <person name="Fortriede J."/>
            <person name="Burns K."/>
            <person name="Lotay V."/>
            <person name="Karimi K."/>
            <person name="Yasuoka Y."/>
            <person name="Dichmann D.S."/>
            <person name="Flajnik M.F."/>
            <person name="Houston D.W."/>
            <person name="Shendure J."/>
            <person name="DuPasquier L."/>
            <person name="Vize P.D."/>
            <person name="Zorn A.M."/>
            <person name="Ito M."/>
            <person name="Marcotte E.M."/>
            <person name="Wallingford J.B."/>
            <person name="Ito Y."/>
            <person name="Asashima M."/>
            <person name="Ueno N."/>
            <person name="Matsuda Y."/>
            <person name="Veenstra G.J."/>
            <person name="Fujiyama A."/>
            <person name="Harland R.M."/>
            <person name="Taira M."/>
            <person name="Rokhsar D.S."/>
        </authorList>
    </citation>
    <scope>NUCLEOTIDE SEQUENCE [LARGE SCALE GENOMIC DNA]</scope>
    <source>
        <strain evidence="3">J</strain>
    </source>
</reference>
<name>A0A974CPS8_XENLA</name>
<protein>
    <submittedName>
        <fullName evidence="2">Uncharacterized protein</fullName>
    </submittedName>
</protein>
<dbReference type="AlphaFoldDB" id="A0A974CPS8"/>
<evidence type="ECO:0000313" key="3">
    <source>
        <dbReference type="Proteomes" id="UP000694892"/>
    </source>
</evidence>